<evidence type="ECO:0000313" key="5">
    <source>
        <dbReference type="Proteomes" id="UP000494256"/>
    </source>
</evidence>
<dbReference type="Proteomes" id="UP000494106">
    <property type="component" value="Unassembled WGS sequence"/>
</dbReference>
<evidence type="ECO:0000313" key="3">
    <source>
        <dbReference type="EMBL" id="CAB3228178.1"/>
    </source>
</evidence>
<gene>
    <name evidence="3" type="ORF">APLA_LOCUS3407</name>
    <name evidence="2" type="ORF">APLA_LOCUS3506</name>
</gene>
<protein>
    <submittedName>
        <fullName evidence="2">Uncharacterized protein</fullName>
    </submittedName>
</protein>
<reference evidence="4 5" key="1">
    <citation type="submission" date="2020-04" db="EMBL/GenBank/DDBJ databases">
        <authorList>
            <person name="Wallbank WR R."/>
            <person name="Pardo Diaz C."/>
            <person name="Kozak K."/>
            <person name="Martin S."/>
            <person name="Jiggins C."/>
            <person name="Moest M."/>
            <person name="Warren A I."/>
            <person name="Byers J.R.P. K."/>
            <person name="Montejo-Kovacevich G."/>
            <person name="Yen C E."/>
        </authorList>
    </citation>
    <scope>NUCLEOTIDE SEQUENCE [LARGE SCALE GENOMIC DNA]</scope>
</reference>
<sequence length="138" mass="14639">MKSLVFLCGMLAVCAGAAVRQKRGWSSGWNTALDALNSGWSTGVGTVTNGWRGSEDYHAPAEKVIFVKKVVNVQREVTVPQVVHVRKIITEPRVVTVKKIVPVSTGYIPSGLYSGGYSGRYAGGYSGGFTAGSGGGWW</sequence>
<accession>A0A8S0Z702</accession>
<dbReference type="EMBL" id="CADEBC010000301">
    <property type="protein sequence ID" value="CAB3227961.1"/>
    <property type="molecule type" value="Genomic_DNA"/>
</dbReference>
<feature type="chain" id="PRO_5036272915" evidence="1">
    <location>
        <begin position="17"/>
        <end position="138"/>
    </location>
</feature>
<evidence type="ECO:0000313" key="4">
    <source>
        <dbReference type="Proteomes" id="UP000494106"/>
    </source>
</evidence>
<evidence type="ECO:0000256" key="1">
    <source>
        <dbReference type="SAM" id="SignalP"/>
    </source>
</evidence>
<dbReference type="Proteomes" id="UP000494256">
    <property type="component" value="Unassembled WGS sequence"/>
</dbReference>
<dbReference type="OrthoDB" id="7487130at2759"/>
<organism evidence="2 4">
    <name type="scientific">Arctia plantaginis</name>
    <name type="common">Wood tiger moth</name>
    <name type="synonym">Phalaena plantaginis</name>
    <dbReference type="NCBI Taxonomy" id="874455"/>
    <lineage>
        <taxon>Eukaryota</taxon>
        <taxon>Metazoa</taxon>
        <taxon>Ecdysozoa</taxon>
        <taxon>Arthropoda</taxon>
        <taxon>Hexapoda</taxon>
        <taxon>Insecta</taxon>
        <taxon>Pterygota</taxon>
        <taxon>Neoptera</taxon>
        <taxon>Endopterygota</taxon>
        <taxon>Lepidoptera</taxon>
        <taxon>Glossata</taxon>
        <taxon>Ditrysia</taxon>
        <taxon>Noctuoidea</taxon>
        <taxon>Erebidae</taxon>
        <taxon>Arctiinae</taxon>
        <taxon>Arctia</taxon>
    </lineage>
</organism>
<keyword evidence="1" id="KW-0732">Signal</keyword>
<name>A0A8S0Z702_ARCPL</name>
<comment type="caution">
    <text evidence="2">The sequence shown here is derived from an EMBL/GenBank/DDBJ whole genome shotgun (WGS) entry which is preliminary data.</text>
</comment>
<dbReference type="AlphaFoldDB" id="A0A8S0Z702"/>
<feature type="signal peptide" evidence="1">
    <location>
        <begin position="1"/>
        <end position="16"/>
    </location>
</feature>
<keyword evidence="4" id="KW-1185">Reference proteome</keyword>
<evidence type="ECO:0000313" key="2">
    <source>
        <dbReference type="EMBL" id="CAB3227961.1"/>
    </source>
</evidence>
<dbReference type="EMBL" id="CADEBD010000282">
    <property type="protein sequence ID" value="CAB3228178.1"/>
    <property type="molecule type" value="Genomic_DNA"/>
</dbReference>
<proteinExistence type="predicted"/>